<organism evidence="1 2">
    <name type="scientific">Thalictrum thalictroides</name>
    <name type="common">Rue-anemone</name>
    <name type="synonym">Anemone thalictroides</name>
    <dbReference type="NCBI Taxonomy" id="46969"/>
    <lineage>
        <taxon>Eukaryota</taxon>
        <taxon>Viridiplantae</taxon>
        <taxon>Streptophyta</taxon>
        <taxon>Embryophyta</taxon>
        <taxon>Tracheophyta</taxon>
        <taxon>Spermatophyta</taxon>
        <taxon>Magnoliopsida</taxon>
        <taxon>Ranunculales</taxon>
        <taxon>Ranunculaceae</taxon>
        <taxon>Thalictroideae</taxon>
        <taxon>Thalictrum</taxon>
    </lineage>
</organism>
<keyword evidence="2" id="KW-1185">Reference proteome</keyword>
<dbReference type="PANTHER" id="PTHR46371">
    <property type="entry name" value="OS04G0464100 PROTEIN"/>
    <property type="match status" value="1"/>
</dbReference>
<dbReference type="EMBL" id="JABWDY010016651">
    <property type="protein sequence ID" value="KAF5195952.1"/>
    <property type="molecule type" value="Genomic_DNA"/>
</dbReference>
<dbReference type="AlphaFoldDB" id="A0A7J6WIL0"/>
<dbReference type="Gene3D" id="3.30.70.100">
    <property type="match status" value="1"/>
</dbReference>
<evidence type="ECO:0000313" key="1">
    <source>
        <dbReference type="EMBL" id="KAF5195952.1"/>
    </source>
</evidence>
<accession>A0A7J6WIL0</accession>
<proteinExistence type="predicted"/>
<dbReference type="OrthoDB" id="692882at2759"/>
<evidence type="ECO:0000313" key="2">
    <source>
        <dbReference type="Proteomes" id="UP000554482"/>
    </source>
</evidence>
<sequence>MNNVKSRTKAMTIAVSAPGVLSAKLCGDSLDIIVVIGNGVDITNLTVSLRKKVGFTEVVSVQSIGKEDEEQQEEWKQITRYRYCNEQPIGWNPCQYGYGYGAPQGYCYMPRQDYNQDSCTMQ</sequence>
<reference evidence="1 2" key="1">
    <citation type="submission" date="2020-06" db="EMBL/GenBank/DDBJ databases">
        <title>Transcriptomic and genomic resources for Thalictrum thalictroides and T. hernandezii: Facilitating candidate gene discovery in an emerging model plant lineage.</title>
        <authorList>
            <person name="Arias T."/>
            <person name="Riano-Pachon D.M."/>
            <person name="Di Stilio V.S."/>
        </authorList>
    </citation>
    <scope>NUCLEOTIDE SEQUENCE [LARGE SCALE GENOMIC DNA]</scope>
    <source>
        <strain evidence="2">cv. WT478/WT964</strain>
        <tissue evidence="1">Leaves</tissue>
    </source>
</reference>
<evidence type="ECO:0008006" key="3">
    <source>
        <dbReference type="Google" id="ProtNLM"/>
    </source>
</evidence>
<gene>
    <name evidence="1" type="ORF">FRX31_014461</name>
</gene>
<protein>
    <recommendedName>
        <fullName evidence="3">Heavy metal-associated isoprenylated plant protein</fullName>
    </recommendedName>
</protein>
<dbReference type="Proteomes" id="UP000554482">
    <property type="component" value="Unassembled WGS sequence"/>
</dbReference>
<dbReference type="InterPro" id="IPR044296">
    <property type="entry name" value="HIPP46"/>
</dbReference>
<comment type="caution">
    <text evidence="1">The sequence shown here is derived from an EMBL/GenBank/DDBJ whole genome shotgun (WGS) entry which is preliminary data.</text>
</comment>
<name>A0A7J6WIL0_THATH</name>